<feature type="compositionally biased region" description="Polar residues" evidence="7">
    <location>
        <begin position="704"/>
        <end position="714"/>
    </location>
</feature>
<comment type="caution">
    <text evidence="9">The sequence shown here is derived from an EMBL/GenBank/DDBJ whole genome shotgun (WGS) entry which is preliminary data.</text>
</comment>
<comment type="subcellular location">
    <subcellularLocation>
        <location evidence="1">Nucleus</location>
    </subcellularLocation>
</comment>
<feature type="region of interest" description="Disordered" evidence="7">
    <location>
        <begin position="221"/>
        <end position="241"/>
    </location>
</feature>
<feature type="region of interest" description="Disordered" evidence="7">
    <location>
        <begin position="405"/>
        <end position="502"/>
    </location>
</feature>
<feature type="compositionally biased region" description="Polar residues" evidence="7">
    <location>
        <begin position="59"/>
        <end position="70"/>
    </location>
</feature>
<protein>
    <recommendedName>
        <fullName evidence="8">HSF-type DNA-binding domain-containing protein</fullName>
    </recommendedName>
</protein>
<evidence type="ECO:0000256" key="5">
    <source>
        <dbReference type="RuleBase" id="RU004020"/>
    </source>
</evidence>
<keyword evidence="4" id="KW-0539">Nucleus</keyword>
<dbReference type="Pfam" id="PF00447">
    <property type="entry name" value="HSF_DNA-bind"/>
    <property type="match status" value="1"/>
</dbReference>
<accession>A0ABR4BK40</accession>
<evidence type="ECO:0000256" key="2">
    <source>
        <dbReference type="ARBA" id="ARBA00006403"/>
    </source>
</evidence>
<evidence type="ECO:0000256" key="7">
    <source>
        <dbReference type="SAM" id="MobiDB-lite"/>
    </source>
</evidence>
<dbReference type="SMART" id="SM00415">
    <property type="entry name" value="HSF"/>
    <property type="match status" value="1"/>
</dbReference>
<feature type="domain" description="HSF-type DNA-binding" evidence="8">
    <location>
        <begin position="147"/>
        <end position="255"/>
    </location>
</feature>
<evidence type="ECO:0000256" key="6">
    <source>
        <dbReference type="SAM" id="Coils"/>
    </source>
</evidence>
<keyword evidence="10" id="KW-1185">Reference proteome</keyword>
<gene>
    <name evidence="9" type="ORF">ABVK25_001723</name>
</gene>
<feature type="region of interest" description="Disordered" evidence="7">
    <location>
        <begin position="1"/>
        <end position="82"/>
    </location>
</feature>
<dbReference type="InterPro" id="IPR036390">
    <property type="entry name" value="WH_DNA-bd_sf"/>
</dbReference>
<dbReference type="PRINTS" id="PR00056">
    <property type="entry name" value="HSFDOMAIN"/>
</dbReference>
<feature type="compositionally biased region" description="Polar residues" evidence="7">
    <location>
        <begin position="420"/>
        <end position="429"/>
    </location>
</feature>
<feature type="compositionally biased region" description="Basic and acidic residues" evidence="7">
    <location>
        <begin position="441"/>
        <end position="450"/>
    </location>
</feature>
<proteinExistence type="inferred from homology"/>
<dbReference type="InterPro" id="IPR036388">
    <property type="entry name" value="WH-like_DNA-bd_sf"/>
</dbReference>
<keyword evidence="6" id="KW-0175">Coiled coil</keyword>
<evidence type="ECO:0000313" key="10">
    <source>
        <dbReference type="Proteomes" id="UP001590951"/>
    </source>
</evidence>
<evidence type="ECO:0000256" key="1">
    <source>
        <dbReference type="ARBA" id="ARBA00004123"/>
    </source>
</evidence>
<dbReference type="EMBL" id="JBHFEH010000003">
    <property type="protein sequence ID" value="KAL2058105.1"/>
    <property type="molecule type" value="Genomic_DNA"/>
</dbReference>
<evidence type="ECO:0000256" key="3">
    <source>
        <dbReference type="ARBA" id="ARBA00023125"/>
    </source>
</evidence>
<feature type="region of interest" description="Disordered" evidence="7">
    <location>
        <begin position="256"/>
        <end position="319"/>
    </location>
</feature>
<feature type="coiled-coil region" evidence="6">
    <location>
        <begin position="594"/>
        <end position="621"/>
    </location>
</feature>
<feature type="region of interest" description="Disordered" evidence="7">
    <location>
        <begin position="678"/>
        <end position="736"/>
    </location>
</feature>
<organism evidence="9 10">
    <name type="scientific">Lepraria finkii</name>
    <dbReference type="NCBI Taxonomy" id="1340010"/>
    <lineage>
        <taxon>Eukaryota</taxon>
        <taxon>Fungi</taxon>
        <taxon>Dikarya</taxon>
        <taxon>Ascomycota</taxon>
        <taxon>Pezizomycotina</taxon>
        <taxon>Lecanoromycetes</taxon>
        <taxon>OSLEUM clade</taxon>
        <taxon>Lecanoromycetidae</taxon>
        <taxon>Lecanorales</taxon>
        <taxon>Lecanorineae</taxon>
        <taxon>Stereocaulaceae</taxon>
        <taxon>Lepraria</taxon>
    </lineage>
</organism>
<dbReference type="SUPFAM" id="SSF46785">
    <property type="entry name" value="Winged helix' DNA-binding domain"/>
    <property type="match status" value="1"/>
</dbReference>
<feature type="region of interest" description="Disordered" evidence="7">
    <location>
        <begin position="563"/>
        <end position="583"/>
    </location>
</feature>
<evidence type="ECO:0000256" key="4">
    <source>
        <dbReference type="ARBA" id="ARBA00023242"/>
    </source>
</evidence>
<comment type="similarity">
    <text evidence="2 5">Belongs to the HSF family.</text>
</comment>
<dbReference type="PANTHER" id="PTHR10015">
    <property type="entry name" value="HEAT SHOCK TRANSCRIPTION FACTOR"/>
    <property type="match status" value="1"/>
</dbReference>
<dbReference type="PANTHER" id="PTHR10015:SF427">
    <property type="entry name" value="HEAT SHOCK FACTOR PROTEIN"/>
    <property type="match status" value="1"/>
</dbReference>
<feature type="compositionally biased region" description="Low complexity" evidence="7">
    <location>
        <begin position="484"/>
        <end position="495"/>
    </location>
</feature>
<reference evidence="9 10" key="1">
    <citation type="submission" date="2024-09" db="EMBL/GenBank/DDBJ databases">
        <title>Rethinking Asexuality: The Enigmatic Case of Functional Sexual Genes in Lepraria (Stereocaulaceae).</title>
        <authorList>
            <person name="Doellman M."/>
            <person name="Sun Y."/>
            <person name="Barcenas-Pena A."/>
            <person name="Lumbsch H.T."/>
            <person name="Grewe F."/>
        </authorList>
    </citation>
    <scope>NUCLEOTIDE SEQUENCE [LARGE SCALE GENOMIC DNA]</scope>
    <source>
        <strain evidence="9 10">Grewe 0041</strain>
    </source>
</reference>
<dbReference type="InterPro" id="IPR000232">
    <property type="entry name" value="HSF_DNA-bd"/>
</dbReference>
<name>A0ABR4BK40_9LECA</name>
<sequence length="736" mass="81840">MKAGRMRQGGLRKRPAPGSSPLGHEKLRDPKNNTSYPMSRPEYQQHASSNGVPPDYPDSPNNYGASNIYNGSMPANAPTSPLGNQIIKRQPDNQIVPMMNYSNNEYPLGPDCGSIPPPAEDGWPAQYDDLDQKALLAKRDAQSKRKQIPPFIQKLSSFLDENTRNTDLIRWSESGDSFIVVDEDEFAKTLIPELFKHNNYASFVRQLNMYGFHKKVGLSDNSMRASERKNKNPSEYSNPYFKRGRPNLLWLIHKPKTAPAKGSGKGGAKAKQEDADDEDDNYFNRDSPGPQHYEGIDDGTGARNGRQPLMLGNTPNNLPREQMANLQRELAEIRQNQNKITEMLQIVRKEHHQLYGQAKAFHELHEQHDKSINSILTFLATVYTKNLPQGGLDFNNMFNTLPSKDEGHGNIVDVGDDNHQTPTPTQNQPLYRKPPLLLKDGNADLPERTGKSPRPYNKRSNDFYDYPTKSQSLHSPAIQEISDRSPSARSSQSPQINPEMSTDRQIPEADIMSMINSANAHNTNDYAGQRMEFPEALSHLQTADGQSPLTPSQRQNMLQLMSNENANSPQNPPNNLNALTSYSPTNSAANLAHFDMSKEQLDQISRSLQEQQERMANLNASIAPLSPSGSIPGVNDQSYQPIGQELDLDSIFNSGDYFNDGANPGDFDFSNGADIPDFDFSAPLPDGNEIGSVDKNEGRIVGSVDSSEATSPANTVDDGVTTEQLEGSPRKLRRRR</sequence>
<keyword evidence="3" id="KW-0238">DNA-binding</keyword>
<dbReference type="Gene3D" id="1.10.10.10">
    <property type="entry name" value="Winged helix-like DNA-binding domain superfamily/Winged helix DNA-binding domain"/>
    <property type="match status" value="1"/>
</dbReference>
<dbReference type="Proteomes" id="UP001590951">
    <property type="component" value="Unassembled WGS sequence"/>
</dbReference>
<evidence type="ECO:0000313" key="9">
    <source>
        <dbReference type="EMBL" id="KAL2058105.1"/>
    </source>
</evidence>
<evidence type="ECO:0000259" key="8">
    <source>
        <dbReference type="SMART" id="SM00415"/>
    </source>
</evidence>